<evidence type="ECO:0000313" key="4">
    <source>
        <dbReference type="Proteomes" id="UP000277999"/>
    </source>
</evidence>
<organism evidence="3 4">
    <name type="scientific">Clostridium autoethanogenum</name>
    <dbReference type="NCBI Taxonomy" id="84023"/>
    <lineage>
        <taxon>Bacteria</taxon>
        <taxon>Bacillati</taxon>
        <taxon>Bacillota</taxon>
        <taxon>Clostridia</taxon>
        <taxon>Eubacteriales</taxon>
        <taxon>Clostridiaceae</taxon>
        <taxon>Clostridium</taxon>
    </lineage>
</organism>
<evidence type="ECO:0000256" key="1">
    <source>
        <dbReference type="SAM" id="Coils"/>
    </source>
</evidence>
<keyword evidence="2" id="KW-1133">Transmembrane helix</keyword>
<feature type="coiled-coil region" evidence="1">
    <location>
        <begin position="29"/>
        <end position="56"/>
    </location>
</feature>
<keyword evidence="1" id="KW-0175">Coiled coil</keyword>
<evidence type="ECO:0000256" key="2">
    <source>
        <dbReference type="SAM" id="Phobius"/>
    </source>
</evidence>
<protein>
    <submittedName>
        <fullName evidence="3">Uncharacterized protein</fullName>
    </submittedName>
</protein>
<dbReference type="Proteomes" id="UP000277999">
    <property type="component" value="Unassembled WGS sequence"/>
</dbReference>
<name>A0A3M0SPD2_9CLOT</name>
<evidence type="ECO:0000313" key="3">
    <source>
        <dbReference type="EMBL" id="RMD00254.1"/>
    </source>
</evidence>
<comment type="caution">
    <text evidence="3">The sequence shown here is derived from an EMBL/GenBank/DDBJ whole genome shotgun (WGS) entry which is preliminary data.</text>
</comment>
<accession>A0A3M0SPD2</accession>
<dbReference type="AlphaFoldDB" id="A0A3M0SPD2"/>
<keyword evidence="2" id="KW-0812">Transmembrane</keyword>
<dbReference type="RefSeq" id="WP_122059229.1">
    <property type="nucleotide sequence ID" value="NZ_RFAQ01000030.1"/>
</dbReference>
<sequence>MKKLLIGLGVSIVLNIILIIGIVGQVMTSSTQKTKVQNLTTENQQLNKKLSQLSSEGSNQDNYNIKNVIHNLFYAEFQYDNKTYVSRFKEIKKYVTDGVYQSLQGAGGAEAPKTQIENKIESMNIYLTNDNTDKPKALISVKTTYSINASNTSPVNRIYELELVKQDNKYVVDKITLMGSFAPYDSGSSKGGK</sequence>
<dbReference type="EMBL" id="RFAQ01000030">
    <property type="protein sequence ID" value="RMD00254.1"/>
    <property type="molecule type" value="Genomic_DNA"/>
</dbReference>
<feature type="transmembrane region" description="Helical" evidence="2">
    <location>
        <begin position="6"/>
        <end position="27"/>
    </location>
</feature>
<reference evidence="3 4" key="1">
    <citation type="submission" date="2018-10" db="EMBL/GenBank/DDBJ databases">
        <title>Genome-centric metagenomics revealed C2 chemical producing, CO utilizing Clostridium with novel acetogenic gene cluster.</title>
        <authorList>
            <person name="Kang H."/>
            <person name="Park B."/>
            <person name="Choi I.G."/>
            <person name="Chang I.S."/>
        </authorList>
    </citation>
    <scope>NUCLEOTIDE SEQUENCE [LARGE SCALE GENOMIC DNA]</scope>
    <source>
        <strain evidence="3 4">H21-9</strain>
    </source>
</reference>
<proteinExistence type="predicted"/>
<gene>
    <name evidence="3" type="ORF">D9O40_10510</name>
</gene>
<keyword evidence="2" id="KW-0472">Membrane</keyword>